<keyword evidence="3" id="KW-1185">Reference proteome</keyword>
<dbReference type="InterPro" id="IPR021308">
    <property type="entry name" value="GfcB"/>
</dbReference>
<dbReference type="PROSITE" id="PS51257">
    <property type="entry name" value="PROKAR_LIPOPROTEIN"/>
    <property type="match status" value="1"/>
</dbReference>
<feature type="chain" id="PRO_5040952525" evidence="1">
    <location>
        <begin position="19"/>
        <end position="218"/>
    </location>
</feature>
<dbReference type="EMBL" id="CP043626">
    <property type="protein sequence ID" value="QEY70400.1"/>
    <property type="molecule type" value="Genomic_DNA"/>
</dbReference>
<dbReference type="AlphaFoldDB" id="A0A9X7MYF5"/>
<evidence type="ECO:0000313" key="2">
    <source>
        <dbReference type="EMBL" id="QEY70400.1"/>
    </source>
</evidence>
<reference evidence="2 3" key="1">
    <citation type="submission" date="2019-09" db="EMBL/GenBank/DDBJ databases">
        <title>Prosopis cineraria nodule microbiome.</title>
        <authorList>
            <person name="Chaluvadi S.R."/>
            <person name="Ali R."/>
            <person name="Wang X."/>
        </authorList>
    </citation>
    <scope>NUCLEOTIDE SEQUENCE [LARGE SCALE GENOMIC DNA]</scope>
    <source>
        <strain evidence="2 3">BG1</strain>
    </source>
</reference>
<dbReference type="Proteomes" id="UP000326659">
    <property type="component" value="Chromosome"/>
</dbReference>
<protein>
    <submittedName>
        <fullName evidence="2">YjbF family lipoprotein</fullName>
    </submittedName>
</protein>
<dbReference type="KEGG" id="pden:F1C79_01275"/>
<organism evidence="2 3">
    <name type="scientific">Pseudomonas denitrificans</name>
    <dbReference type="NCBI Taxonomy" id="43306"/>
    <lineage>
        <taxon>Bacteria</taxon>
        <taxon>Pseudomonadati</taxon>
        <taxon>Pseudomonadota</taxon>
        <taxon>Gammaproteobacteria</taxon>
        <taxon>Pseudomonadales</taxon>
        <taxon>Pseudomonadaceae</taxon>
        <taxon>Halopseudomonas</taxon>
    </lineage>
</organism>
<keyword evidence="2" id="KW-0449">Lipoprotein</keyword>
<accession>A0A9X7MYF5</accession>
<gene>
    <name evidence="2" type="ORF">F1C79_01275</name>
</gene>
<name>A0A9X7MYF5_PSEDE</name>
<dbReference type="OrthoDB" id="7001949at2"/>
<dbReference type="Pfam" id="PF11102">
    <property type="entry name" value="YjbF"/>
    <property type="match status" value="1"/>
</dbReference>
<dbReference type="RefSeq" id="WP_151186253.1">
    <property type="nucleotide sequence ID" value="NZ_CP043626.1"/>
</dbReference>
<dbReference type="SUPFAM" id="SSF159270">
    <property type="entry name" value="YmcC-like"/>
    <property type="match status" value="1"/>
</dbReference>
<keyword evidence="1" id="KW-0732">Signal</keyword>
<feature type="signal peptide" evidence="1">
    <location>
        <begin position="1"/>
        <end position="18"/>
    </location>
</feature>
<sequence length="218" mass="23766">MNALRLPLLASLAASLCACNPLMQGSLNTLGASLSRPAPLELTRAQVEALPYYQIQVTTEYGSAVMALVRNQGDLQYWRTSSGQFLLLQDGVVVRTLGFPNDLLSTRLSADSPFHRGLHQITDGQQSQRSVDLGPDYQLGVLVNGNLSHGGTETIRVLDQDLALLRIDEQLSAPIDGMSSTNRYWVDPKDGFILQSQQQVAPGLNVTITQLRPLRGQP</sequence>
<dbReference type="InterPro" id="IPR023373">
    <property type="entry name" value="YmcC_sf"/>
</dbReference>
<evidence type="ECO:0000313" key="3">
    <source>
        <dbReference type="Proteomes" id="UP000326659"/>
    </source>
</evidence>
<evidence type="ECO:0000256" key="1">
    <source>
        <dbReference type="SAM" id="SignalP"/>
    </source>
</evidence>
<proteinExistence type="predicted"/>
<dbReference type="Gene3D" id="2.40.360.10">
    <property type="entry name" value="YmcC-like"/>
    <property type="match status" value="1"/>
</dbReference>